<name>A0A4R4NLH7_9ACTN</name>
<evidence type="ECO:0000313" key="7">
    <source>
        <dbReference type="EMBL" id="TDC08417.1"/>
    </source>
</evidence>
<comment type="caution">
    <text evidence="7">The sequence shown here is derived from an EMBL/GenBank/DDBJ whole genome shotgun (WGS) entry which is preliminary data.</text>
</comment>
<dbReference type="AlphaFoldDB" id="A0A4R4NLH7"/>
<dbReference type="SUPFAM" id="SSF48498">
    <property type="entry name" value="Tetracyclin repressor-like, C-terminal domain"/>
    <property type="match status" value="1"/>
</dbReference>
<evidence type="ECO:0000259" key="6">
    <source>
        <dbReference type="PROSITE" id="PS50977"/>
    </source>
</evidence>
<keyword evidence="1" id="KW-0805">Transcription regulation</keyword>
<evidence type="ECO:0000256" key="4">
    <source>
        <dbReference type="PROSITE-ProRule" id="PRU00335"/>
    </source>
</evidence>
<protein>
    <submittedName>
        <fullName evidence="7">TetR/AcrR family transcriptional regulator</fullName>
    </submittedName>
</protein>
<dbReference type="OrthoDB" id="3818006at2"/>
<dbReference type="PANTHER" id="PTHR30055">
    <property type="entry name" value="HTH-TYPE TRANSCRIPTIONAL REGULATOR RUTR"/>
    <property type="match status" value="1"/>
</dbReference>
<evidence type="ECO:0000256" key="1">
    <source>
        <dbReference type="ARBA" id="ARBA00023015"/>
    </source>
</evidence>
<dbReference type="PRINTS" id="PR00455">
    <property type="entry name" value="HTHTETR"/>
</dbReference>
<dbReference type="GO" id="GO:0000976">
    <property type="term" value="F:transcription cis-regulatory region binding"/>
    <property type="evidence" value="ECO:0007669"/>
    <property type="project" value="TreeGrafter"/>
</dbReference>
<evidence type="ECO:0000313" key="8">
    <source>
        <dbReference type="Proteomes" id="UP000295157"/>
    </source>
</evidence>
<dbReference type="InterPro" id="IPR036271">
    <property type="entry name" value="Tet_transcr_reg_TetR-rel_C_sf"/>
</dbReference>
<proteinExistence type="predicted"/>
<dbReference type="SUPFAM" id="SSF46689">
    <property type="entry name" value="Homeodomain-like"/>
    <property type="match status" value="1"/>
</dbReference>
<dbReference type="RefSeq" id="WP_132332210.1">
    <property type="nucleotide sequence ID" value="NZ_SMJZ01000028.1"/>
</dbReference>
<dbReference type="InterPro" id="IPR050109">
    <property type="entry name" value="HTH-type_TetR-like_transc_reg"/>
</dbReference>
<feature type="domain" description="HTH tetR-type" evidence="6">
    <location>
        <begin position="5"/>
        <end position="65"/>
    </location>
</feature>
<feature type="region of interest" description="Disordered" evidence="5">
    <location>
        <begin position="105"/>
        <end position="125"/>
    </location>
</feature>
<keyword evidence="8" id="KW-1185">Reference proteome</keyword>
<dbReference type="InterPro" id="IPR009057">
    <property type="entry name" value="Homeodomain-like_sf"/>
</dbReference>
<organism evidence="7 8">
    <name type="scientific">Nonomuraea longispora</name>
    <dbReference type="NCBI Taxonomy" id="1848320"/>
    <lineage>
        <taxon>Bacteria</taxon>
        <taxon>Bacillati</taxon>
        <taxon>Actinomycetota</taxon>
        <taxon>Actinomycetes</taxon>
        <taxon>Streptosporangiales</taxon>
        <taxon>Streptosporangiaceae</taxon>
        <taxon>Nonomuraea</taxon>
    </lineage>
</organism>
<dbReference type="Gene3D" id="1.10.357.10">
    <property type="entry name" value="Tetracycline Repressor, domain 2"/>
    <property type="match status" value="1"/>
</dbReference>
<gene>
    <name evidence="7" type="ORF">E1267_10400</name>
</gene>
<evidence type="ECO:0000256" key="5">
    <source>
        <dbReference type="SAM" id="MobiDB-lite"/>
    </source>
</evidence>
<evidence type="ECO:0000256" key="2">
    <source>
        <dbReference type="ARBA" id="ARBA00023125"/>
    </source>
</evidence>
<dbReference type="GO" id="GO:0003700">
    <property type="term" value="F:DNA-binding transcription factor activity"/>
    <property type="evidence" value="ECO:0007669"/>
    <property type="project" value="TreeGrafter"/>
</dbReference>
<evidence type="ECO:0000256" key="3">
    <source>
        <dbReference type="ARBA" id="ARBA00023163"/>
    </source>
</evidence>
<keyword evidence="2 4" id="KW-0238">DNA-binding</keyword>
<dbReference type="InterPro" id="IPR001647">
    <property type="entry name" value="HTH_TetR"/>
</dbReference>
<sequence length="125" mass="12953">MPRDTLTKEQIVRAAIEVLDAEGVHGLNMRRLGAQLGCAATAVYHHVRSKDKLVVLAADHVFGEIALRARAGAAMDAATTQPADAAFHFGLHALLDGLQARLAPGSTSDHALASGHPGATKGDTA</sequence>
<reference evidence="7 8" key="1">
    <citation type="submission" date="2019-02" db="EMBL/GenBank/DDBJ databases">
        <title>Draft genome sequences of novel Actinobacteria.</title>
        <authorList>
            <person name="Sahin N."/>
            <person name="Ay H."/>
            <person name="Saygin H."/>
        </authorList>
    </citation>
    <scope>NUCLEOTIDE SEQUENCE [LARGE SCALE GENOMIC DNA]</scope>
    <source>
        <strain evidence="7 8">KC201</strain>
    </source>
</reference>
<dbReference type="EMBL" id="SMJZ01000028">
    <property type="protein sequence ID" value="TDC08417.1"/>
    <property type="molecule type" value="Genomic_DNA"/>
</dbReference>
<dbReference type="PROSITE" id="PS50977">
    <property type="entry name" value="HTH_TETR_2"/>
    <property type="match status" value="1"/>
</dbReference>
<dbReference type="Pfam" id="PF00440">
    <property type="entry name" value="TetR_N"/>
    <property type="match status" value="1"/>
</dbReference>
<keyword evidence="3" id="KW-0804">Transcription</keyword>
<feature type="DNA-binding region" description="H-T-H motif" evidence="4">
    <location>
        <begin position="28"/>
        <end position="47"/>
    </location>
</feature>
<dbReference type="PANTHER" id="PTHR30055:SF151">
    <property type="entry name" value="TRANSCRIPTIONAL REGULATORY PROTEIN"/>
    <property type="match status" value="1"/>
</dbReference>
<accession>A0A4R4NLH7</accession>
<dbReference type="Proteomes" id="UP000295157">
    <property type="component" value="Unassembled WGS sequence"/>
</dbReference>